<accession>C0CP71</accession>
<evidence type="ECO:0000313" key="1">
    <source>
        <dbReference type="EMBL" id="EEG48455.1"/>
    </source>
</evidence>
<dbReference type="Proteomes" id="UP000003100">
    <property type="component" value="Unassembled WGS sequence"/>
</dbReference>
<organism evidence="1 2">
    <name type="scientific">Blautia hydrogenotrophica (strain DSM 10507 / JCM 14656 / S5a33)</name>
    <name type="common">Ruminococcus hydrogenotrophicus</name>
    <dbReference type="NCBI Taxonomy" id="476272"/>
    <lineage>
        <taxon>Bacteria</taxon>
        <taxon>Bacillati</taxon>
        <taxon>Bacillota</taxon>
        <taxon>Clostridia</taxon>
        <taxon>Lachnospirales</taxon>
        <taxon>Lachnospiraceae</taxon>
        <taxon>Blautia</taxon>
    </lineage>
</organism>
<dbReference type="PATRIC" id="fig|476272.21.peg.802"/>
<dbReference type="AlphaFoldDB" id="C0CP71"/>
<sequence>MRLPIADRMTQLLSVVDGFVYIIQNGCSGFNGNIWMEALS</sequence>
<dbReference type="HOGENOM" id="CLU_3285714_0_0_9"/>
<comment type="caution">
    <text evidence="1">The sequence shown here is derived from an EMBL/GenBank/DDBJ whole genome shotgun (WGS) entry which is preliminary data.</text>
</comment>
<reference evidence="1 2" key="2">
    <citation type="submission" date="2009-02" db="EMBL/GenBank/DDBJ databases">
        <title>Draft genome sequence of Blautia hydrogenotrophica DSM 10507 (Ruminococcus hydrogenotrophicus DSM 10507).</title>
        <authorList>
            <person name="Sudarsanam P."/>
            <person name="Ley R."/>
            <person name="Guruge J."/>
            <person name="Turnbaugh P.J."/>
            <person name="Mahowald M."/>
            <person name="Liep D."/>
            <person name="Gordon J."/>
        </authorList>
    </citation>
    <scope>NUCLEOTIDE SEQUENCE [LARGE SCALE GENOMIC DNA]</scope>
    <source>
        <strain evidence="2">DSM 10507 / JCM 14656 / S5a33</strain>
    </source>
</reference>
<gene>
    <name evidence="1" type="ORF">RUMHYD_02672</name>
</gene>
<proteinExistence type="predicted"/>
<name>C0CP71_BLAHS</name>
<keyword evidence="2" id="KW-1185">Reference proteome</keyword>
<dbReference type="EMBL" id="ACBZ01000145">
    <property type="protein sequence ID" value="EEG48455.1"/>
    <property type="molecule type" value="Genomic_DNA"/>
</dbReference>
<protein>
    <submittedName>
        <fullName evidence="1">Uncharacterized protein</fullName>
    </submittedName>
</protein>
<evidence type="ECO:0000313" key="2">
    <source>
        <dbReference type="Proteomes" id="UP000003100"/>
    </source>
</evidence>
<reference evidence="1 2" key="1">
    <citation type="submission" date="2009-01" db="EMBL/GenBank/DDBJ databases">
        <authorList>
            <person name="Fulton L."/>
            <person name="Clifton S."/>
            <person name="Fulton B."/>
            <person name="Xu J."/>
            <person name="Minx P."/>
            <person name="Pepin K.H."/>
            <person name="Johnson M."/>
            <person name="Bhonagiri V."/>
            <person name="Nash W.E."/>
            <person name="Mardis E.R."/>
            <person name="Wilson R.K."/>
        </authorList>
    </citation>
    <scope>NUCLEOTIDE SEQUENCE [LARGE SCALE GENOMIC DNA]</scope>
    <source>
        <strain evidence="2">DSM 10507 / JCM 14656 / S5a33</strain>
    </source>
</reference>